<sequence length="193" mass="21041">MADHQIQDLPFASNHQDAPMVLSHMVARRLEKNAKLKRRLSAGYRQELTLQNGIVVRAMTLPFDGDRVGELFKFTTQGLLFHFSGLCSIGRSTGSGRAAKPARGGDPPEAPGAECPRPGKGRHRWRYLRLRGAQGMDFPEMSVWAFQLFGGLRVSGDAQEPEAMTRVVGGVTASQRVLRLLDDGQGSDAPTAA</sequence>
<proteinExistence type="predicted"/>
<gene>
    <name evidence="2" type="ORF">HAP48_007040</name>
</gene>
<organism evidence="2">
    <name type="scientific">Bradyrhizobium septentrionale</name>
    <dbReference type="NCBI Taxonomy" id="1404411"/>
    <lineage>
        <taxon>Bacteria</taxon>
        <taxon>Pseudomonadati</taxon>
        <taxon>Pseudomonadota</taxon>
        <taxon>Alphaproteobacteria</taxon>
        <taxon>Hyphomicrobiales</taxon>
        <taxon>Nitrobacteraceae</taxon>
        <taxon>Bradyrhizobium</taxon>
    </lineage>
</organism>
<dbReference type="RefSeq" id="WP_029084539.1">
    <property type="nucleotide sequence ID" value="NZ_CP088285.1"/>
</dbReference>
<dbReference type="EMBL" id="JAAOLE020000001">
    <property type="protein sequence ID" value="NVI42853.1"/>
    <property type="molecule type" value="Genomic_DNA"/>
</dbReference>
<reference evidence="2" key="1">
    <citation type="submission" date="2020-06" db="EMBL/GenBank/DDBJ databases">
        <title>Whole Genome Sequence of Bradyrhizobium sp. Strain 1S1.</title>
        <authorList>
            <person name="Bromfield E.S.P."/>
            <person name="Cloutier S."/>
        </authorList>
    </citation>
    <scope>NUCLEOTIDE SEQUENCE [LARGE SCALE GENOMIC DNA]</scope>
    <source>
        <strain evidence="2">1S1</strain>
    </source>
</reference>
<feature type="region of interest" description="Disordered" evidence="1">
    <location>
        <begin position="94"/>
        <end position="121"/>
    </location>
</feature>
<accession>A0A973ZZK2</accession>
<evidence type="ECO:0000313" key="2">
    <source>
        <dbReference type="EMBL" id="NVI42853.1"/>
    </source>
</evidence>
<protein>
    <submittedName>
        <fullName evidence="2">Uncharacterized protein</fullName>
    </submittedName>
</protein>
<evidence type="ECO:0000256" key="1">
    <source>
        <dbReference type="SAM" id="MobiDB-lite"/>
    </source>
</evidence>
<dbReference type="AlphaFoldDB" id="A0A973ZZK2"/>
<name>A0A973ZZK2_9BRAD</name>
<comment type="caution">
    <text evidence="2">The sequence shown here is derived from an EMBL/GenBank/DDBJ whole genome shotgun (WGS) entry which is preliminary data.</text>
</comment>